<dbReference type="InterPro" id="IPR005645">
    <property type="entry name" value="FSH-like_dom"/>
</dbReference>
<proteinExistence type="predicted"/>
<accession>A0A9D9N1I3</accession>
<dbReference type="InterPro" id="IPR029058">
    <property type="entry name" value="AB_hydrolase_fold"/>
</dbReference>
<keyword evidence="2" id="KW-0378">Hydrolase</keyword>
<evidence type="ECO:0000313" key="2">
    <source>
        <dbReference type="EMBL" id="MBO8456889.1"/>
    </source>
</evidence>
<comment type="caution">
    <text evidence="2">The sequence shown here is derived from an EMBL/GenBank/DDBJ whole genome shotgun (WGS) entry which is preliminary data.</text>
</comment>
<gene>
    <name evidence="2" type="ORF">IAA81_01520</name>
</gene>
<dbReference type="Proteomes" id="UP000823638">
    <property type="component" value="Unassembled WGS sequence"/>
</dbReference>
<feature type="non-terminal residue" evidence="2">
    <location>
        <position position="305"/>
    </location>
</feature>
<evidence type="ECO:0000259" key="1">
    <source>
        <dbReference type="Pfam" id="PF03959"/>
    </source>
</evidence>
<sequence>MVFILVFFCIGMFLSFTVGLGVAAWRSMSSLNYLSEKEAEERFGCLLSRDFADVKGSFVHESYREKTGDWDLHYIKGHNACKTVIAVPGISSHWTCVLKFLDPFFLEGWNICVFDYCPQVQQGTPNKKSGSSMGIKEKTLFIKAVERIYEIFPETEKLVAIGESLGAAVAFMALPGIDKTGGKIDFLVWDCGFSSAFAETVFLIKRPGFPAFFAYPGAFTAFLIKIIAEGVNLFASSPLGTVKKVNTPVLFIHGKSDAVVPYSMSAKMYGRFKKNSRAETDLYLVEGAGHLESILVDKMTWVEKV</sequence>
<reference evidence="2" key="2">
    <citation type="journal article" date="2021" name="PeerJ">
        <title>Extensive microbial diversity within the chicken gut microbiome revealed by metagenomics and culture.</title>
        <authorList>
            <person name="Gilroy R."/>
            <person name="Ravi A."/>
            <person name="Getino M."/>
            <person name="Pursley I."/>
            <person name="Horton D.L."/>
            <person name="Alikhan N.F."/>
            <person name="Baker D."/>
            <person name="Gharbi K."/>
            <person name="Hall N."/>
            <person name="Watson M."/>
            <person name="Adriaenssens E.M."/>
            <person name="Foster-Nyarko E."/>
            <person name="Jarju S."/>
            <person name="Secka A."/>
            <person name="Antonio M."/>
            <person name="Oren A."/>
            <person name="Chaudhuri R.R."/>
            <person name="La Ragione R."/>
            <person name="Hildebrand F."/>
            <person name="Pallen M.J."/>
        </authorList>
    </citation>
    <scope>NUCLEOTIDE SEQUENCE</scope>
    <source>
        <strain evidence="2">10532</strain>
    </source>
</reference>
<dbReference type="SUPFAM" id="SSF53474">
    <property type="entry name" value="alpha/beta-Hydrolases"/>
    <property type="match status" value="1"/>
</dbReference>
<reference evidence="2" key="1">
    <citation type="submission" date="2020-10" db="EMBL/GenBank/DDBJ databases">
        <authorList>
            <person name="Gilroy R."/>
        </authorList>
    </citation>
    <scope>NUCLEOTIDE SEQUENCE</scope>
    <source>
        <strain evidence="2">10532</strain>
    </source>
</reference>
<protein>
    <submittedName>
        <fullName evidence="2">Alpha/beta hydrolase</fullName>
    </submittedName>
</protein>
<feature type="domain" description="Serine hydrolase" evidence="1">
    <location>
        <begin position="141"/>
        <end position="276"/>
    </location>
</feature>
<evidence type="ECO:0000313" key="3">
    <source>
        <dbReference type="Proteomes" id="UP000823638"/>
    </source>
</evidence>
<dbReference type="EMBL" id="JADIMM010000022">
    <property type="protein sequence ID" value="MBO8456889.1"/>
    <property type="molecule type" value="Genomic_DNA"/>
</dbReference>
<dbReference type="Pfam" id="PF03959">
    <property type="entry name" value="FSH1"/>
    <property type="match status" value="1"/>
</dbReference>
<dbReference type="Gene3D" id="3.40.50.1820">
    <property type="entry name" value="alpha/beta hydrolase"/>
    <property type="match status" value="1"/>
</dbReference>
<dbReference type="GO" id="GO:0016787">
    <property type="term" value="F:hydrolase activity"/>
    <property type="evidence" value="ECO:0007669"/>
    <property type="project" value="UniProtKB-KW"/>
</dbReference>
<dbReference type="AlphaFoldDB" id="A0A9D9N1I3"/>
<organism evidence="2 3">
    <name type="scientific">Candidatus Gallitreponema excrementavium</name>
    <dbReference type="NCBI Taxonomy" id="2840840"/>
    <lineage>
        <taxon>Bacteria</taxon>
        <taxon>Pseudomonadati</taxon>
        <taxon>Spirochaetota</taxon>
        <taxon>Spirochaetia</taxon>
        <taxon>Spirochaetales</taxon>
        <taxon>Candidatus Gallitreponema</taxon>
    </lineage>
</organism>
<name>A0A9D9N1I3_9SPIR</name>